<dbReference type="EMBL" id="LR031874">
    <property type="protein sequence ID" value="VDD22499.1"/>
    <property type="molecule type" value="Genomic_DNA"/>
</dbReference>
<dbReference type="PANTHER" id="PTHR43493:SF5">
    <property type="entry name" value="DNA GYRASE SUBUNIT A, CHLOROPLASTIC_MITOCHONDRIAL"/>
    <property type="match status" value="1"/>
</dbReference>
<dbReference type="Pfam" id="PF00521">
    <property type="entry name" value="DNA_topoisoIV"/>
    <property type="match status" value="1"/>
</dbReference>
<dbReference type="SMART" id="SM00434">
    <property type="entry name" value="TOP4c"/>
    <property type="match status" value="1"/>
</dbReference>
<dbReference type="InterPro" id="IPR050220">
    <property type="entry name" value="Type_II_DNA_Topoisomerases"/>
</dbReference>
<evidence type="ECO:0000256" key="4">
    <source>
        <dbReference type="ARBA" id="ARBA00023235"/>
    </source>
</evidence>
<dbReference type="InterPro" id="IPR013758">
    <property type="entry name" value="Topo_IIA_A/C_ab"/>
</dbReference>
<keyword evidence="2 5" id="KW-0799">Topoisomerase</keyword>
<evidence type="ECO:0000256" key="2">
    <source>
        <dbReference type="ARBA" id="ARBA00023029"/>
    </source>
</evidence>
<dbReference type="AlphaFoldDB" id="A0A3P6DTT3"/>
<comment type="similarity">
    <text evidence="1">Belongs to the type II topoisomerase GyrA/ParC subunit family.</text>
</comment>
<dbReference type="GO" id="GO:0005524">
    <property type="term" value="F:ATP binding"/>
    <property type="evidence" value="ECO:0007669"/>
    <property type="project" value="InterPro"/>
</dbReference>
<dbReference type="GO" id="GO:0003918">
    <property type="term" value="F:DNA topoisomerase type II (double strand cut, ATP-hydrolyzing) activity"/>
    <property type="evidence" value="ECO:0007669"/>
    <property type="project" value="UniProtKB-EC"/>
</dbReference>
<keyword evidence="4 5" id="KW-0413">Isomerase</keyword>
<dbReference type="GO" id="GO:0005737">
    <property type="term" value="C:cytoplasm"/>
    <property type="evidence" value="ECO:0007669"/>
    <property type="project" value="TreeGrafter"/>
</dbReference>
<feature type="non-terminal residue" evidence="8">
    <location>
        <position position="1"/>
    </location>
</feature>
<feature type="region of interest" description="Disordered" evidence="6">
    <location>
        <begin position="14"/>
        <end position="44"/>
    </location>
</feature>
<dbReference type="GO" id="GO:0003677">
    <property type="term" value="F:DNA binding"/>
    <property type="evidence" value="ECO:0007669"/>
    <property type="project" value="UniProtKB-UniRule"/>
</dbReference>
<dbReference type="GO" id="GO:0009330">
    <property type="term" value="C:DNA topoisomerase type II (double strand cut, ATP-hydrolyzing) complex"/>
    <property type="evidence" value="ECO:0007669"/>
    <property type="project" value="TreeGrafter"/>
</dbReference>
<dbReference type="GO" id="GO:0006265">
    <property type="term" value="P:DNA topological change"/>
    <property type="evidence" value="ECO:0007669"/>
    <property type="project" value="UniProtKB-UniRule"/>
</dbReference>
<dbReference type="PROSITE" id="PS52040">
    <property type="entry name" value="TOPO_IIA"/>
    <property type="match status" value="1"/>
</dbReference>
<accession>A0A3P6DTT3</accession>
<evidence type="ECO:0000256" key="5">
    <source>
        <dbReference type="PROSITE-ProRule" id="PRU01384"/>
    </source>
</evidence>
<keyword evidence="3 5" id="KW-0238">DNA-binding</keyword>
<dbReference type="Gene3D" id="3.90.199.10">
    <property type="entry name" value="Topoisomerase II, domain 5"/>
    <property type="match status" value="1"/>
</dbReference>
<sequence>PTCRLRRTQPSGLRFLSSLPPQSANNGGLVVSGDENNNNGGGEEPRIVPFDLHKEATESYMAYALSVLLGCALPDVRDGLKPVHRRILFAMHDLEMSSKKPYKKSARVVLGKFHPHGDTTVYDSLVRMAQSFSLRCPLIQGYGNFGSIDADPAAALRYTECRLDVSEFHFFMVLDAYRTGRGRVVVRGKTKVEMLDAKTKGNAVIITEVIF</sequence>
<name>A0A3P6DTT3_BRAOL</name>
<feature type="active site" description="O-(5'-phospho-DNA)-tyrosine intermediate" evidence="5">
    <location>
        <position position="158"/>
    </location>
</feature>
<proteinExistence type="inferred from homology"/>
<dbReference type="SUPFAM" id="SSF56719">
    <property type="entry name" value="Type II DNA topoisomerase"/>
    <property type="match status" value="1"/>
</dbReference>
<evidence type="ECO:0000313" key="8">
    <source>
        <dbReference type="EMBL" id="VDD22499.1"/>
    </source>
</evidence>
<protein>
    <recommendedName>
        <fullName evidence="7">Topo IIA-type catalytic domain-containing protein</fullName>
    </recommendedName>
</protein>
<evidence type="ECO:0000256" key="6">
    <source>
        <dbReference type="SAM" id="MobiDB-lite"/>
    </source>
</evidence>
<evidence type="ECO:0000259" key="7">
    <source>
        <dbReference type="PROSITE" id="PS52040"/>
    </source>
</evidence>
<evidence type="ECO:0000256" key="1">
    <source>
        <dbReference type="ARBA" id="ARBA00008263"/>
    </source>
</evidence>
<evidence type="ECO:0000256" key="3">
    <source>
        <dbReference type="ARBA" id="ARBA00023125"/>
    </source>
</evidence>
<gene>
    <name evidence="8" type="ORF">BOLC2T08699H</name>
</gene>
<dbReference type="InterPro" id="IPR013760">
    <property type="entry name" value="Topo_IIA-like_dom_sf"/>
</dbReference>
<feature type="domain" description="Topo IIA-type catalytic" evidence="7">
    <location>
        <begin position="73"/>
        <end position="211"/>
    </location>
</feature>
<organism evidence="8">
    <name type="scientific">Brassica oleracea</name>
    <name type="common">Wild cabbage</name>
    <dbReference type="NCBI Taxonomy" id="3712"/>
    <lineage>
        <taxon>Eukaryota</taxon>
        <taxon>Viridiplantae</taxon>
        <taxon>Streptophyta</taxon>
        <taxon>Embryophyta</taxon>
        <taxon>Tracheophyta</taxon>
        <taxon>Spermatophyta</taxon>
        <taxon>Magnoliopsida</taxon>
        <taxon>eudicotyledons</taxon>
        <taxon>Gunneridae</taxon>
        <taxon>Pentapetalae</taxon>
        <taxon>rosids</taxon>
        <taxon>malvids</taxon>
        <taxon>Brassicales</taxon>
        <taxon>Brassicaceae</taxon>
        <taxon>Brassiceae</taxon>
        <taxon>Brassica</taxon>
    </lineage>
</organism>
<reference evidence="8" key="1">
    <citation type="submission" date="2018-11" db="EMBL/GenBank/DDBJ databases">
        <authorList>
            <consortium name="Genoscope - CEA"/>
            <person name="William W."/>
        </authorList>
    </citation>
    <scope>NUCLEOTIDE SEQUENCE</scope>
</reference>
<dbReference type="PANTHER" id="PTHR43493">
    <property type="entry name" value="DNA GYRASE/TOPOISOMERASE SUBUNIT A"/>
    <property type="match status" value="1"/>
</dbReference>
<comment type="catalytic activity">
    <reaction evidence="5">
        <text>ATP-dependent breakage, passage and rejoining of double-stranded DNA.</text>
        <dbReference type="EC" id="5.6.2.2"/>
    </reaction>
</comment>
<dbReference type="InterPro" id="IPR002205">
    <property type="entry name" value="Topo_IIA_dom_A"/>
</dbReference>